<gene>
    <name evidence="2" type="ORF">LAMO00422_LOCUS5008</name>
</gene>
<dbReference type="EMBL" id="HBEM01007176">
    <property type="protein sequence ID" value="CAD8438645.1"/>
    <property type="molecule type" value="Transcribed_RNA"/>
</dbReference>
<feature type="region of interest" description="Disordered" evidence="1">
    <location>
        <begin position="1"/>
        <end position="25"/>
    </location>
</feature>
<name>A0A7S0CZX4_9EUKA</name>
<reference evidence="2" key="1">
    <citation type="submission" date="2021-01" db="EMBL/GenBank/DDBJ databases">
        <authorList>
            <person name="Corre E."/>
            <person name="Pelletier E."/>
            <person name="Niang G."/>
            <person name="Scheremetjew M."/>
            <person name="Finn R."/>
            <person name="Kale V."/>
            <person name="Holt S."/>
            <person name="Cochrane G."/>
            <person name="Meng A."/>
            <person name="Brown T."/>
            <person name="Cohen L."/>
        </authorList>
    </citation>
    <scope>NUCLEOTIDE SEQUENCE</scope>
    <source>
        <strain evidence="2">CCMP2058</strain>
    </source>
</reference>
<protein>
    <submittedName>
        <fullName evidence="2">Uncharacterized protein</fullName>
    </submittedName>
</protein>
<feature type="compositionally biased region" description="Basic and acidic residues" evidence="1">
    <location>
        <begin position="332"/>
        <end position="349"/>
    </location>
</feature>
<accession>A0A7S0CZX4</accession>
<organism evidence="2">
    <name type="scientific">Amorphochlora amoebiformis</name>
    <dbReference type="NCBI Taxonomy" id="1561963"/>
    <lineage>
        <taxon>Eukaryota</taxon>
        <taxon>Sar</taxon>
        <taxon>Rhizaria</taxon>
        <taxon>Cercozoa</taxon>
        <taxon>Chlorarachniophyceae</taxon>
        <taxon>Amorphochlora</taxon>
    </lineage>
</organism>
<feature type="region of interest" description="Disordered" evidence="1">
    <location>
        <begin position="312"/>
        <end position="349"/>
    </location>
</feature>
<sequence>MRGKPTGQPVSKNQKPQECFKQDVPHPLQRPLRDFDFRFEFKHDNLHFSPTPQRFAYSKSYASRLGTKKNIQVQHVAPHPDQANIIEIPEYRGRQLCKEARQFGPAPRYEKKLRKPVTRFMNSPTKEFRRKTRLNFEPDEHSALYSSEKNRLRRKQGPDSIYAFEMVQRKDKERMKRLASIRQEKRRVNEARILKEYERMTKLRERMTEKRIKNMTEARRKAGTYAMTDPKFNKYPFPYGGPTDTTILKCTPTQVRNTRHLFCQRLNLIGQRRKTRLSRKGVALELGSAVKIIAASNAAGGSSLAKRLVNDAKLPGRQIRTSQGPRMSAAEAARRRAQIEDDRKHLETR</sequence>
<dbReference type="AlphaFoldDB" id="A0A7S0CZX4"/>
<evidence type="ECO:0000313" key="2">
    <source>
        <dbReference type="EMBL" id="CAD8438645.1"/>
    </source>
</evidence>
<evidence type="ECO:0000256" key="1">
    <source>
        <dbReference type="SAM" id="MobiDB-lite"/>
    </source>
</evidence>
<proteinExistence type="predicted"/>